<comment type="caution">
    <text evidence="1">The sequence shown here is derived from an EMBL/GenBank/DDBJ whole genome shotgun (WGS) entry which is preliminary data.</text>
</comment>
<sequence>MAQKNIGEIEIKNEIKISLFFKGLEFADCNEDKPKIKIGARKAKRMLNKVDSRKVLKLEQSHTKGGKY</sequence>
<accession>A0AAW7X5I6</accession>
<dbReference type="EMBL" id="JAUOPB010000005">
    <property type="protein sequence ID" value="MDO6422555.1"/>
    <property type="molecule type" value="Genomic_DNA"/>
</dbReference>
<dbReference type="AlphaFoldDB" id="A0AAW7X5I6"/>
<evidence type="ECO:0000313" key="1">
    <source>
        <dbReference type="EMBL" id="MDO6422555.1"/>
    </source>
</evidence>
<dbReference type="Proteomes" id="UP001169760">
    <property type="component" value="Unassembled WGS sequence"/>
</dbReference>
<organism evidence="1 2">
    <name type="scientific">Saccharophagus degradans</name>
    <dbReference type="NCBI Taxonomy" id="86304"/>
    <lineage>
        <taxon>Bacteria</taxon>
        <taxon>Pseudomonadati</taxon>
        <taxon>Pseudomonadota</taxon>
        <taxon>Gammaproteobacteria</taxon>
        <taxon>Cellvibrionales</taxon>
        <taxon>Cellvibrionaceae</taxon>
        <taxon>Saccharophagus</taxon>
    </lineage>
</organism>
<gene>
    <name evidence="1" type="ORF">Q4521_08730</name>
</gene>
<evidence type="ECO:0000313" key="2">
    <source>
        <dbReference type="Proteomes" id="UP001169760"/>
    </source>
</evidence>
<protein>
    <submittedName>
        <fullName evidence="1">Uncharacterized protein</fullName>
    </submittedName>
</protein>
<proteinExistence type="predicted"/>
<name>A0AAW7X5I6_9GAMM</name>
<dbReference type="RefSeq" id="WP_303492523.1">
    <property type="nucleotide sequence ID" value="NZ_JAUOPB010000005.1"/>
</dbReference>
<reference evidence="1" key="1">
    <citation type="submission" date="2023-07" db="EMBL/GenBank/DDBJ databases">
        <title>Genome content predicts the carbon catabolic preferences of heterotrophic bacteria.</title>
        <authorList>
            <person name="Gralka M."/>
        </authorList>
    </citation>
    <scope>NUCLEOTIDE SEQUENCE</scope>
    <source>
        <strain evidence="1">I3M17_2</strain>
    </source>
</reference>